<sequence length="450" mass="48911">MENEESIDLGRLMQIMLERKKVVGGIVAGCTALAIGTAFILPKQYESTALVQTRSAGKDIGGAAAMAAAMGINVGGSSSNASPLNYIELMKSRRVLEPIIDQMEWPNEKAKPDAKGFAKSNLKIENTKQTNLITVTATGRTPEEAQMISQGVVDNFLTMQTENSQQTQSLLVTFLNDRIEKAKQEADDAAAKLAAYSKENKIYSPSDQAKLAIEQLNAYDKTIGEMQVKQKSAQAQYDVATQKLGEQKAGARNFNINDNSTVQSIRSQIVKQEVELVGLRQKYTENHPNVIAAKNQLAQLQQALTDEVGAVVGSNAASLNAAQMEILKNQAVAQAEVSAASASEEAIKAKKSEKEAEIGKLPDAMMNYIQLESDSKIKQQIYLSLVQQCEQDKIQEAMESMDIQIIDAANLPDEDKPAAPRKKLIAAIGFVIGCLISFGYGLICYKREEA</sequence>
<evidence type="ECO:0000256" key="3">
    <source>
        <dbReference type="ARBA" id="ARBA00022475"/>
    </source>
</evidence>
<protein>
    <submittedName>
        <fullName evidence="11">Chain-length determining protein</fullName>
    </submittedName>
</protein>
<organism evidence="11 12">
    <name type="scientific">Selenomonas ruminis</name>
    <dbReference type="NCBI Taxonomy" id="2593411"/>
    <lineage>
        <taxon>Bacteria</taxon>
        <taxon>Bacillati</taxon>
        <taxon>Bacillota</taxon>
        <taxon>Negativicutes</taxon>
        <taxon>Selenomonadales</taxon>
        <taxon>Selenomonadaceae</taxon>
        <taxon>Selenomonas</taxon>
    </lineage>
</organism>
<feature type="domain" description="Polysaccharide chain length determinant N-terminal" evidence="9">
    <location>
        <begin position="5"/>
        <end position="102"/>
    </location>
</feature>
<evidence type="ECO:0000256" key="1">
    <source>
        <dbReference type="ARBA" id="ARBA00004651"/>
    </source>
</evidence>
<dbReference type="PANTHER" id="PTHR32309">
    <property type="entry name" value="TYROSINE-PROTEIN KINASE"/>
    <property type="match status" value="1"/>
</dbReference>
<keyword evidence="12" id="KW-1185">Reference proteome</keyword>
<dbReference type="AlphaFoldDB" id="A0A5D6WBX2"/>
<feature type="transmembrane region" description="Helical" evidence="8">
    <location>
        <begin position="21"/>
        <end position="41"/>
    </location>
</feature>
<dbReference type="PANTHER" id="PTHR32309:SF13">
    <property type="entry name" value="FERRIC ENTEROBACTIN TRANSPORT PROTEIN FEPE"/>
    <property type="match status" value="1"/>
</dbReference>
<dbReference type="Proteomes" id="UP000323646">
    <property type="component" value="Unassembled WGS sequence"/>
</dbReference>
<dbReference type="GO" id="GO:0004713">
    <property type="term" value="F:protein tyrosine kinase activity"/>
    <property type="evidence" value="ECO:0007669"/>
    <property type="project" value="TreeGrafter"/>
</dbReference>
<dbReference type="RefSeq" id="WP_149170133.1">
    <property type="nucleotide sequence ID" value="NZ_VTOY01000001.1"/>
</dbReference>
<gene>
    <name evidence="11" type="ORF">FZ040_00170</name>
</gene>
<dbReference type="EMBL" id="VTOY01000001">
    <property type="protein sequence ID" value="TYZ24499.1"/>
    <property type="molecule type" value="Genomic_DNA"/>
</dbReference>
<dbReference type="InterPro" id="IPR003856">
    <property type="entry name" value="LPS_length_determ_N"/>
</dbReference>
<name>A0A5D6WBX2_9FIRM</name>
<evidence type="ECO:0000256" key="5">
    <source>
        <dbReference type="ARBA" id="ARBA00022989"/>
    </source>
</evidence>
<dbReference type="InterPro" id="IPR032807">
    <property type="entry name" value="GNVR"/>
</dbReference>
<evidence type="ECO:0000256" key="2">
    <source>
        <dbReference type="ARBA" id="ARBA00006683"/>
    </source>
</evidence>
<dbReference type="Pfam" id="PF13807">
    <property type="entry name" value="GNVR"/>
    <property type="match status" value="1"/>
</dbReference>
<comment type="similarity">
    <text evidence="2">Belongs to the CpsC/CapA family.</text>
</comment>
<evidence type="ECO:0000256" key="4">
    <source>
        <dbReference type="ARBA" id="ARBA00022692"/>
    </source>
</evidence>
<reference evidence="11 12" key="1">
    <citation type="submission" date="2019-08" db="EMBL/GenBank/DDBJ databases">
        <title>Selenomonas sp. mPRGC5 and Selenomonas sp. mPRGC8 isolated from ruminal fluid of dairy goat (Capra hircus).</title>
        <authorList>
            <person name="Poothong S."/>
            <person name="Nuengjamnong C."/>
            <person name="Tanasupawat S."/>
        </authorList>
    </citation>
    <scope>NUCLEOTIDE SEQUENCE [LARGE SCALE GENOMIC DNA]</scope>
    <source>
        <strain evidence="12">mPRGC5</strain>
    </source>
</reference>
<feature type="domain" description="Tyrosine-protein kinase G-rich" evidence="10">
    <location>
        <begin position="367"/>
        <end position="443"/>
    </location>
</feature>
<keyword evidence="7" id="KW-0175">Coiled coil</keyword>
<dbReference type="Pfam" id="PF02706">
    <property type="entry name" value="Wzz"/>
    <property type="match status" value="1"/>
</dbReference>
<evidence type="ECO:0000259" key="10">
    <source>
        <dbReference type="Pfam" id="PF13807"/>
    </source>
</evidence>
<comment type="caution">
    <text evidence="11">The sequence shown here is derived from an EMBL/GenBank/DDBJ whole genome shotgun (WGS) entry which is preliminary data.</text>
</comment>
<accession>A0A5D6WBX2</accession>
<evidence type="ECO:0000256" key="7">
    <source>
        <dbReference type="SAM" id="Coils"/>
    </source>
</evidence>
<keyword evidence="5 8" id="KW-1133">Transmembrane helix</keyword>
<evidence type="ECO:0000256" key="6">
    <source>
        <dbReference type="ARBA" id="ARBA00023136"/>
    </source>
</evidence>
<keyword evidence="3" id="KW-1003">Cell membrane</keyword>
<feature type="coiled-coil region" evidence="7">
    <location>
        <begin position="172"/>
        <end position="199"/>
    </location>
</feature>
<evidence type="ECO:0000313" key="11">
    <source>
        <dbReference type="EMBL" id="TYZ24499.1"/>
    </source>
</evidence>
<dbReference type="GO" id="GO:0005886">
    <property type="term" value="C:plasma membrane"/>
    <property type="evidence" value="ECO:0007669"/>
    <property type="project" value="UniProtKB-SubCell"/>
</dbReference>
<evidence type="ECO:0000313" key="12">
    <source>
        <dbReference type="Proteomes" id="UP000323646"/>
    </source>
</evidence>
<evidence type="ECO:0000256" key="8">
    <source>
        <dbReference type="SAM" id="Phobius"/>
    </source>
</evidence>
<keyword evidence="4 8" id="KW-0812">Transmembrane</keyword>
<proteinExistence type="inferred from homology"/>
<feature type="transmembrane region" description="Helical" evidence="8">
    <location>
        <begin position="424"/>
        <end position="445"/>
    </location>
</feature>
<keyword evidence="6 8" id="KW-0472">Membrane</keyword>
<comment type="subcellular location">
    <subcellularLocation>
        <location evidence="1">Cell membrane</location>
        <topology evidence="1">Multi-pass membrane protein</topology>
    </subcellularLocation>
</comment>
<dbReference type="InterPro" id="IPR050445">
    <property type="entry name" value="Bact_polysacc_biosynth/exp"/>
</dbReference>
<dbReference type="OrthoDB" id="1632059at2"/>
<evidence type="ECO:0000259" key="9">
    <source>
        <dbReference type="Pfam" id="PF02706"/>
    </source>
</evidence>